<evidence type="ECO:0000259" key="1">
    <source>
        <dbReference type="Pfam" id="PF00248"/>
    </source>
</evidence>
<dbReference type="InterPro" id="IPR036812">
    <property type="entry name" value="NAD(P)_OxRdtase_dom_sf"/>
</dbReference>
<dbReference type="Proteomes" id="UP001172082">
    <property type="component" value="Unassembled WGS sequence"/>
</dbReference>
<comment type="caution">
    <text evidence="2">The sequence shown here is derived from an EMBL/GenBank/DDBJ whole genome shotgun (WGS) entry which is preliminary data.</text>
</comment>
<name>A0ABT8KI15_9BACT</name>
<organism evidence="2 3">
    <name type="scientific">Splendidivirga corallicola</name>
    <dbReference type="NCBI Taxonomy" id="3051826"/>
    <lineage>
        <taxon>Bacteria</taxon>
        <taxon>Pseudomonadati</taxon>
        <taxon>Bacteroidota</taxon>
        <taxon>Cytophagia</taxon>
        <taxon>Cytophagales</taxon>
        <taxon>Splendidivirgaceae</taxon>
        <taxon>Splendidivirga</taxon>
    </lineage>
</organism>
<dbReference type="SUPFAM" id="SSF51430">
    <property type="entry name" value="NAD(P)-linked oxidoreductase"/>
    <property type="match status" value="1"/>
</dbReference>
<evidence type="ECO:0000313" key="3">
    <source>
        <dbReference type="Proteomes" id="UP001172082"/>
    </source>
</evidence>
<reference evidence="2" key="1">
    <citation type="submission" date="2023-06" db="EMBL/GenBank/DDBJ databases">
        <title>Genomic of Parafulvivirga corallium.</title>
        <authorList>
            <person name="Wang G."/>
        </authorList>
    </citation>
    <scope>NUCLEOTIDE SEQUENCE</scope>
    <source>
        <strain evidence="2">BMA10</strain>
    </source>
</reference>
<protein>
    <submittedName>
        <fullName evidence="2">Aldo/keto reductase</fullName>
    </submittedName>
</protein>
<proteinExistence type="predicted"/>
<dbReference type="CDD" id="cd19095">
    <property type="entry name" value="AKR_PA4992-like"/>
    <property type="match status" value="1"/>
</dbReference>
<sequence length="311" mass="35611">MNASNISRRQILKLMGFASASQLLGKPLEFLSENNKMMQRKIKSSGELLPVVGVGTWLTFDVGSNASDRATLKEVLKLMHQHGGKLIDSSPMYGSSEEVVGGLTKEIGLQNEFFYATKVWTTGESDGINQMRASLDKLKRSKMDLMQIHNLIDWRTHIKTLRRWKEEGKIRYIGITHYTDASHDRLKNIIEREKIDFVQFNYSIRKRNAERGLLDAALKHNVAVIVNRPYEGGSLFRLVKGRALPDWVKEYDINSWGQYFLKFLLAHPAVNCVIPGTSKPHHLVDNMKAGYGKLPNQEIREKMYSHIRDLR</sequence>
<keyword evidence="3" id="KW-1185">Reference proteome</keyword>
<dbReference type="InterPro" id="IPR053135">
    <property type="entry name" value="AKR2_Oxidoreductase"/>
</dbReference>
<feature type="domain" description="NADP-dependent oxidoreductase" evidence="1">
    <location>
        <begin position="52"/>
        <end position="300"/>
    </location>
</feature>
<evidence type="ECO:0000313" key="2">
    <source>
        <dbReference type="EMBL" id="MDN5200362.1"/>
    </source>
</evidence>
<dbReference type="Gene3D" id="3.20.20.100">
    <property type="entry name" value="NADP-dependent oxidoreductase domain"/>
    <property type="match status" value="1"/>
</dbReference>
<dbReference type="Pfam" id="PF00248">
    <property type="entry name" value="Aldo_ket_red"/>
    <property type="match status" value="1"/>
</dbReference>
<accession>A0ABT8KI15</accession>
<dbReference type="PANTHER" id="PTHR43312:SF1">
    <property type="entry name" value="NADP-DEPENDENT OXIDOREDUCTASE DOMAIN-CONTAINING PROTEIN"/>
    <property type="match status" value="1"/>
</dbReference>
<dbReference type="InterPro" id="IPR023210">
    <property type="entry name" value="NADP_OxRdtase_dom"/>
</dbReference>
<gene>
    <name evidence="2" type="ORF">QQ008_03295</name>
</gene>
<dbReference type="PANTHER" id="PTHR43312">
    <property type="entry name" value="D-THREO-ALDOSE 1-DEHYDROGENASE"/>
    <property type="match status" value="1"/>
</dbReference>
<dbReference type="RefSeq" id="WP_346750387.1">
    <property type="nucleotide sequence ID" value="NZ_JAUJEA010000001.1"/>
</dbReference>
<dbReference type="EMBL" id="JAUJEA010000001">
    <property type="protein sequence ID" value="MDN5200362.1"/>
    <property type="molecule type" value="Genomic_DNA"/>
</dbReference>